<protein>
    <submittedName>
        <fullName evidence="1">Uncharacterized protein</fullName>
    </submittedName>
</protein>
<keyword evidence="2" id="KW-1185">Reference proteome</keyword>
<evidence type="ECO:0000313" key="2">
    <source>
        <dbReference type="Proteomes" id="UP000299102"/>
    </source>
</evidence>
<accession>A0A4C1SED4</accession>
<dbReference type="EMBL" id="BGZK01000003">
    <property type="protein sequence ID" value="GBO99726.1"/>
    <property type="molecule type" value="Genomic_DNA"/>
</dbReference>
<dbReference type="Proteomes" id="UP000299102">
    <property type="component" value="Unassembled WGS sequence"/>
</dbReference>
<reference evidence="1 2" key="1">
    <citation type="journal article" date="2019" name="Commun. Biol.">
        <title>The bagworm genome reveals a unique fibroin gene that provides high tensile strength.</title>
        <authorList>
            <person name="Kono N."/>
            <person name="Nakamura H."/>
            <person name="Ohtoshi R."/>
            <person name="Tomita M."/>
            <person name="Numata K."/>
            <person name="Arakawa K."/>
        </authorList>
    </citation>
    <scope>NUCLEOTIDE SEQUENCE [LARGE SCALE GENOMIC DNA]</scope>
</reference>
<sequence length="109" mass="11725">MGSNVYAVGFCAVRVPVAYFLLHHPIPSIRYPIPIQKAGNSLPAGNRSETTRVGLSLKGAGGVMNLRDPQKTSIRIVSLRVGLVGPGWQTPPRLYDQSDYSGVVNAHGR</sequence>
<name>A0A4C1SED4_EUMVA</name>
<gene>
    <name evidence="1" type="ORF">EVAR_812_1</name>
</gene>
<dbReference type="AlphaFoldDB" id="A0A4C1SED4"/>
<comment type="caution">
    <text evidence="1">The sequence shown here is derived from an EMBL/GenBank/DDBJ whole genome shotgun (WGS) entry which is preliminary data.</text>
</comment>
<evidence type="ECO:0000313" key="1">
    <source>
        <dbReference type="EMBL" id="GBO99726.1"/>
    </source>
</evidence>
<proteinExistence type="predicted"/>
<organism evidence="1 2">
    <name type="scientific">Eumeta variegata</name>
    <name type="common">Bagworm moth</name>
    <name type="synonym">Eumeta japonica</name>
    <dbReference type="NCBI Taxonomy" id="151549"/>
    <lineage>
        <taxon>Eukaryota</taxon>
        <taxon>Metazoa</taxon>
        <taxon>Ecdysozoa</taxon>
        <taxon>Arthropoda</taxon>
        <taxon>Hexapoda</taxon>
        <taxon>Insecta</taxon>
        <taxon>Pterygota</taxon>
        <taxon>Neoptera</taxon>
        <taxon>Endopterygota</taxon>
        <taxon>Lepidoptera</taxon>
        <taxon>Glossata</taxon>
        <taxon>Ditrysia</taxon>
        <taxon>Tineoidea</taxon>
        <taxon>Psychidae</taxon>
        <taxon>Oiketicinae</taxon>
        <taxon>Eumeta</taxon>
    </lineage>
</organism>